<keyword evidence="2 3" id="KW-0040">ANK repeat</keyword>
<sequence length="459" mass="50078">MVVPGQVELSQVVETDGTMRASTSDEQAVLDMIRSDVPPDARVLHGPMFTTQFQIGTDLYVPVTWAAANNANRVLQSMALARADLTICNARGMNALHEAARHACLPMCKVLIALGEYDINAAAANGKTALHFAAASGNRDLCRLLVDKGARTSCVTSLGRTAAHEAARMNRLPALQYLVERGQIDPEQPDTYRMWTALHLASSQGHTQICRYLVHRCRVRIDAPDKFNQTAHDVAYQGKHFQTATFLASVGTVSSDDDDDEGDDDDDDNGDDGVPHEGFGMSTDAHPNAPVPQTKTIREIPPLPSMQSAPGTPRLDNWVTPVSRAPGLPSLDRGAQAAPASVPGGVFSAVSCELQAIRQLHMQQIRRLEKVIGRRDAELQERDSQIHSLLSAVERQKNEIDNLRVQVRVQMQIAKQAQQGERPPPPQIINDARPTPKSRVAFTDSSRPASRYSTFGHSS</sequence>
<dbReference type="InterPro" id="IPR002110">
    <property type="entry name" value="Ankyrin_rpt"/>
</dbReference>
<dbReference type="Gene3D" id="1.25.40.20">
    <property type="entry name" value="Ankyrin repeat-containing domain"/>
    <property type="match status" value="1"/>
</dbReference>
<organism evidence="5 6">
    <name type="scientific">Plasmodiophora brassicae</name>
    <name type="common">Clubroot disease agent</name>
    <dbReference type="NCBI Taxonomy" id="37360"/>
    <lineage>
        <taxon>Eukaryota</taxon>
        <taxon>Sar</taxon>
        <taxon>Rhizaria</taxon>
        <taxon>Endomyxa</taxon>
        <taxon>Phytomyxea</taxon>
        <taxon>Plasmodiophorida</taxon>
        <taxon>Plasmodiophoridae</taxon>
        <taxon>Plasmodiophora</taxon>
    </lineage>
</organism>
<geneLocation type="mitochondrion" evidence="5"/>
<name>A0A3P3YB48_PLABS</name>
<feature type="region of interest" description="Disordered" evidence="4">
    <location>
        <begin position="414"/>
        <end position="459"/>
    </location>
</feature>
<dbReference type="AlphaFoldDB" id="A0A3P3YB48"/>
<feature type="region of interest" description="Disordered" evidence="4">
    <location>
        <begin position="252"/>
        <end position="321"/>
    </location>
</feature>
<evidence type="ECO:0000256" key="1">
    <source>
        <dbReference type="ARBA" id="ARBA00022737"/>
    </source>
</evidence>
<dbReference type="PROSITE" id="PS50297">
    <property type="entry name" value="ANK_REP_REGION"/>
    <property type="match status" value="1"/>
</dbReference>
<feature type="compositionally biased region" description="Polar residues" evidence="4">
    <location>
        <begin position="443"/>
        <end position="459"/>
    </location>
</feature>
<proteinExistence type="predicted"/>
<dbReference type="InterPro" id="IPR036770">
    <property type="entry name" value="Ankyrin_rpt-contain_sf"/>
</dbReference>
<accession>A0A3P3YB48</accession>
<dbReference type="PANTHER" id="PTHR24173:SF74">
    <property type="entry name" value="ANKYRIN REPEAT DOMAIN-CONTAINING PROTEIN 16"/>
    <property type="match status" value="1"/>
</dbReference>
<feature type="compositionally biased region" description="Acidic residues" evidence="4">
    <location>
        <begin position="255"/>
        <end position="271"/>
    </location>
</feature>
<evidence type="ECO:0000313" key="5">
    <source>
        <dbReference type="EMBL" id="SPQ97396.1"/>
    </source>
</evidence>
<dbReference type="PROSITE" id="PS50088">
    <property type="entry name" value="ANK_REPEAT"/>
    <property type="match status" value="1"/>
</dbReference>
<keyword evidence="1" id="KW-0677">Repeat</keyword>
<reference evidence="5 6" key="1">
    <citation type="submission" date="2018-03" db="EMBL/GenBank/DDBJ databases">
        <authorList>
            <person name="Fogelqvist J."/>
        </authorList>
    </citation>
    <scope>NUCLEOTIDE SEQUENCE [LARGE SCALE GENOMIC DNA]</scope>
</reference>
<keyword evidence="5" id="KW-0496">Mitochondrion</keyword>
<dbReference type="Proteomes" id="UP000290189">
    <property type="component" value="Unassembled WGS sequence"/>
</dbReference>
<evidence type="ECO:0000256" key="4">
    <source>
        <dbReference type="SAM" id="MobiDB-lite"/>
    </source>
</evidence>
<evidence type="ECO:0000313" key="6">
    <source>
        <dbReference type="Proteomes" id="UP000290189"/>
    </source>
</evidence>
<dbReference type="Pfam" id="PF12796">
    <property type="entry name" value="Ank_2"/>
    <property type="match status" value="2"/>
</dbReference>
<dbReference type="SUPFAM" id="SSF48403">
    <property type="entry name" value="Ankyrin repeat"/>
    <property type="match status" value="1"/>
</dbReference>
<gene>
    <name evidence="5" type="ORF">PLBR_LOCUS4611</name>
</gene>
<dbReference type="EMBL" id="OVEO01000007">
    <property type="protein sequence ID" value="SPQ97396.1"/>
    <property type="molecule type" value="Genomic_DNA"/>
</dbReference>
<feature type="repeat" description="ANK" evidence="3">
    <location>
        <begin position="125"/>
        <end position="157"/>
    </location>
</feature>
<dbReference type="SMART" id="SM00248">
    <property type="entry name" value="ANK"/>
    <property type="match status" value="5"/>
</dbReference>
<protein>
    <submittedName>
        <fullName evidence="5">Uncharacterized protein</fullName>
    </submittedName>
</protein>
<evidence type="ECO:0000256" key="3">
    <source>
        <dbReference type="PROSITE-ProRule" id="PRU00023"/>
    </source>
</evidence>
<evidence type="ECO:0000256" key="2">
    <source>
        <dbReference type="ARBA" id="ARBA00023043"/>
    </source>
</evidence>
<dbReference type="PANTHER" id="PTHR24173">
    <property type="entry name" value="ANKYRIN REPEAT CONTAINING"/>
    <property type="match status" value="1"/>
</dbReference>